<dbReference type="PANTHER" id="PTHR30269">
    <property type="entry name" value="TRANSMEMBRANE PROTEIN YFCA"/>
    <property type="match status" value="1"/>
</dbReference>
<name>A0ABT7A0H0_9ACTN</name>
<keyword evidence="3" id="KW-0813">Transport</keyword>
<accession>A0ABT7A0H0</accession>
<evidence type="ECO:0000256" key="2">
    <source>
        <dbReference type="ARBA" id="ARBA00009142"/>
    </source>
</evidence>
<organism evidence="9 10">
    <name type="scientific">Streptomyces iconiensis</name>
    <dbReference type="NCBI Taxonomy" id="1384038"/>
    <lineage>
        <taxon>Bacteria</taxon>
        <taxon>Bacillati</taxon>
        <taxon>Actinomycetota</taxon>
        <taxon>Actinomycetes</taxon>
        <taxon>Kitasatosporales</taxon>
        <taxon>Streptomycetaceae</taxon>
        <taxon>Streptomyces</taxon>
    </lineage>
</organism>
<dbReference type="RefSeq" id="WP_274045802.1">
    <property type="nucleotide sequence ID" value="NZ_JANCPR020000024.1"/>
</dbReference>
<comment type="caution">
    <text evidence="9">The sequence shown here is derived from an EMBL/GenBank/DDBJ whole genome shotgun (WGS) entry which is preliminary data.</text>
</comment>
<comment type="subcellular location">
    <subcellularLocation>
        <location evidence="1 8">Cell membrane</location>
        <topology evidence="1 8">Multi-pass membrane protein</topology>
    </subcellularLocation>
</comment>
<keyword evidence="5 8" id="KW-0812">Transmembrane</keyword>
<proteinExistence type="inferred from homology"/>
<keyword evidence="10" id="KW-1185">Reference proteome</keyword>
<keyword evidence="6 8" id="KW-1133">Transmembrane helix</keyword>
<gene>
    <name evidence="9" type="ORF">NMN56_023255</name>
</gene>
<evidence type="ECO:0000256" key="3">
    <source>
        <dbReference type="ARBA" id="ARBA00022448"/>
    </source>
</evidence>
<sequence length="249" mass="24497">MTPAVAALLFGAGAAAGLTGTVAGLASLFSYPALLAVGLPPTAANVTNTVALAAGSAGAIPSSRHELTGQRVTFRRLGAACALGSAAGAALLLATPPGVFERVVPFLVGGASVVILLRQPARESAGGAHPGRGWLAPCGVFVVSVYGGYFAAASGVLLLALLIATVPDGLHRSNALKNVLVIVADLVAALGFAAFGPVAWLEALPLAAGLLLGSWLGPHVARRVPATPLRVGIALAGVGLAVKLGLDAF</sequence>
<evidence type="ECO:0000256" key="6">
    <source>
        <dbReference type="ARBA" id="ARBA00022989"/>
    </source>
</evidence>
<dbReference type="PANTHER" id="PTHR30269:SF0">
    <property type="entry name" value="MEMBRANE TRANSPORTER PROTEIN YFCA-RELATED"/>
    <property type="match status" value="1"/>
</dbReference>
<evidence type="ECO:0000256" key="1">
    <source>
        <dbReference type="ARBA" id="ARBA00004651"/>
    </source>
</evidence>
<dbReference type="Proteomes" id="UP001214441">
    <property type="component" value="Unassembled WGS sequence"/>
</dbReference>
<evidence type="ECO:0000256" key="8">
    <source>
        <dbReference type="RuleBase" id="RU363041"/>
    </source>
</evidence>
<feature type="transmembrane region" description="Helical" evidence="8">
    <location>
        <begin position="74"/>
        <end position="93"/>
    </location>
</feature>
<feature type="transmembrane region" description="Helical" evidence="8">
    <location>
        <begin position="43"/>
        <end position="62"/>
    </location>
</feature>
<dbReference type="EMBL" id="JANCPR020000024">
    <property type="protein sequence ID" value="MDJ1134819.1"/>
    <property type="molecule type" value="Genomic_DNA"/>
</dbReference>
<comment type="similarity">
    <text evidence="2 8">Belongs to the 4-toluene sulfonate uptake permease (TSUP) (TC 2.A.102) family.</text>
</comment>
<evidence type="ECO:0000256" key="7">
    <source>
        <dbReference type="ARBA" id="ARBA00023136"/>
    </source>
</evidence>
<dbReference type="InterPro" id="IPR002781">
    <property type="entry name" value="TM_pro_TauE-like"/>
</dbReference>
<evidence type="ECO:0000313" key="10">
    <source>
        <dbReference type="Proteomes" id="UP001214441"/>
    </source>
</evidence>
<dbReference type="Pfam" id="PF01925">
    <property type="entry name" value="TauE"/>
    <property type="match status" value="1"/>
</dbReference>
<feature type="transmembrane region" description="Helical" evidence="8">
    <location>
        <begin position="138"/>
        <end position="163"/>
    </location>
</feature>
<keyword evidence="4 8" id="KW-1003">Cell membrane</keyword>
<evidence type="ECO:0000256" key="4">
    <source>
        <dbReference type="ARBA" id="ARBA00022475"/>
    </source>
</evidence>
<evidence type="ECO:0000313" key="9">
    <source>
        <dbReference type="EMBL" id="MDJ1134819.1"/>
    </source>
</evidence>
<keyword evidence="7 8" id="KW-0472">Membrane</keyword>
<reference evidence="9 10" key="1">
    <citation type="submission" date="2023-05" db="EMBL/GenBank/DDBJ databases">
        <title>Streptantibioticus silvisoli sp. nov., acidotolerant actinomycetes 1 from pine litter.</title>
        <authorList>
            <person name="Swiecimska M."/>
            <person name="Golinska P."/>
            <person name="Sangal V."/>
            <person name="Wachnowicz B."/>
            <person name="Goodfellow M."/>
        </authorList>
    </citation>
    <scope>NUCLEOTIDE SEQUENCE [LARGE SCALE GENOMIC DNA]</scope>
    <source>
        <strain evidence="9 10">DSM 42109</strain>
    </source>
</reference>
<evidence type="ECO:0000256" key="5">
    <source>
        <dbReference type="ARBA" id="ARBA00022692"/>
    </source>
</evidence>
<feature type="transmembrane region" description="Helical" evidence="8">
    <location>
        <begin position="175"/>
        <end position="196"/>
    </location>
</feature>
<protein>
    <recommendedName>
        <fullName evidence="8">Probable membrane transporter protein</fullName>
    </recommendedName>
</protein>
<dbReference type="InterPro" id="IPR052017">
    <property type="entry name" value="TSUP"/>
</dbReference>